<dbReference type="EMBL" id="VTWT01000008">
    <property type="protein sequence ID" value="KAA9331213.1"/>
    <property type="molecule type" value="Genomic_DNA"/>
</dbReference>
<dbReference type="AlphaFoldDB" id="A0A5N1IQH3"/>
<sequence length="138" mass="16364">MVQTLDYTLQEYRQDLGIIFFRWLMPADTEQLITGYTQVLETTDFDTTHCWLFDTRRRGPATAEAESWYFQTYIPRLVSLLQKPHYIAVLHTPTHFIHLRDVIGFDIFLKHTKGTLLTMEFFESEQKAVEWLKATQEA</sequence>
<dbReference type="RefSeq" id="WP_150904736.1">
    <property type="nucleotide sequence ID" value="NZ_VTWT01000008.1"/>
</dbReference>
<keyword evidence="2" id="KW-1185">Reference proteome</keyword>
<gene>
    <name evidence="1" type="ORF">F0P94_15105</name>
</gene>
<proteinExistence type="predicted"/>
<evidence type="ECO:0008006" key="3">
    <source>
        <dbReference type="Google" id="ProtNLM"/>
    </source>
</evidence>
<comment type="caution">
    <text evidence="1">The sequence shown here is derived from an EMBL/GenBank/DDBJ whole genome shotgun (WGS) entry which is preliminary data.</text>
</comment>
<organism evidence="1 2">
    <name type="scientific">Adhaeribacter soli</name>
    <dbReference type="NCBI Taxonomy" id="2607655"/>
    <lineage>
        <taxon>Bacteria</taxon>
        <taxon>Pseudomonadati</taxon>
        <taxon>Bacteroidota</taxon>
        <taxon>Cytophagia</taxon>
        <taxon>Cytophagales</taxon>
        <taxon>Hymenobacteraceae</taxon>
        <taxon>Adhaeribacter</taxon>
    </lineage>
</organism>
<accession>A0A5N1IQH3</accession>
<reference evidence="1 2" key="1">
    <citation type="submission" date="2019-09" db="EMBL/GenBank/DDBJ databases">
        <title>Genome sequence of Adhaeribacter sp. M2.</title>
        <authorList>
            <person name="Srinivasan S."/>
        </authorList>
    </citation>
    <scope>NUCLEOTIDE SEQUENCE [LARGE SCALE GENOMIC DNA]</scope>
    <source>
        <strain evidence="1 2">M2</strain>
    </source>
</reference>
<protein>
    <recommendedName>
        <fullName evidence="3">STAS/SEC14 domain-containing protein</fullName>
    </recommendedName>
</protein>
<evidence type="ECO:0000313" key="2">
    <source>
        <dbReference type="Proteomes" id="UP000326570"/>
    </source>
</evidence>
<evidence type="ECO:0000313" key="1">
    <source>
        <dbReference type="EMBL" id="KAA9331213.1"/>
    </source>
</evidence>
<dbReference type="Proteomes" id="UP000326570">
    <property type="component" value="Unassembled WGS sequence"/>
</dbReference>
<name>A0A5N1IQH3_9BACT</name>